<evidence type="ECO:0000313" key="9">
    <source>
        <dbReference type="EMBL" id="CCA68371.1"/>
    </source>
</evidence>
<evidence type="ECO:0000256" key="5">
    <source>
        <dbReference type="ARBA" id="ARBA00023242"/>
    </source>
</evidence>
<dbReference type="InterPro" id="IPR040855">
    <property type="entry name" value="ORC_WH_C"/>
</dbReference>
<sequence>MVYMRGGDIGHRQSIAFSHLGKHLDLYKANGRFRSDANGNLGTEAAPSSRVADRFGSDDRQSLINDLNLRLLKTNAVYTSTLLPNALSNLQTALKALIEGFIRHHDHQKRRSTVSVATYDMQLLCSWFTWVSNRENEVPRLVALIPDLESCTANVVHDLLHISRNYCDRLPLTFILGASSADVLTTMFGRATRKILTVTKFVLPTEEHRFEMLIQRIFLDPSFTPSLIPSGRVTSWLHYSWSRFHGSLDSFISHVQLIYLRHFQNPLSILWSDNSFGLESLADRIQLGEVEEAGEFLQDLATSLDAITPSMETFLQLSGKAIDDFNTRLQTAKRSFHLLLVTQAYLRELSQQNHASELGISFIKLVGLFGDGRLEEIYPKLLKRIQQVAFSISCHAKTTGRQISDELVDETFLAQIERFRHEVHTTEQTEEQSKQRHPIGEDIATQLRDMQTMDSWLKHPLSAVWRTADVELPIDMLNPSMRNVVLESLRHPGSYLLHDVTSTSNTTASQSSMNGQETTRRGGPVTNPDICILFARYADAGRTINVYDWFESFVQGLEAGRPQSTKSKAEFSEEGWRREAYARFMWALHEMDMLGLLRWTGRGTGKKGAECTGKVVWVTPE</sequence>
<accession>G4TAM0</accession>
<evidence type="ECO:0000256" key="6">
    <source>
        <dbReference type="SAM" id="MobiDB-lite"/>
    </source>
</evidence>
<dbReference type="HOGENOM" id="CLU_010669_1_0_1"/>
<dbReference type="eggNOG" id="KOG2538">
    <property type="taxonomic scope" value="Eukaryota"/>
</dbReference>
<protein>
    <submittedName>
        <fullName evidence="9">Uncharacterized protein</fullName>
    </submittedName>
</protein>
<dbReference type="InParanoid" id="G4TAM0"/>
<keyword evidence="4" id="KW-0238">DNA-binding</keyword>
<dbReference type="GO" id="GO:0005664">
    <property type="term" value="C:nuclear origin of replication recognition complex"/>
    <property type="evidence" value="ECO:0007669"/>
    <property type="project" value="InterPro"/>
</dbReference>
<dbReference type="InterPro" id="IPR045667">
    <property type="entry name" value="ORC3_N"/>
</dbReference>
<feature type="region of interest" description="Disordered" evidence="6">
    <location>
        <begin position="503"/>
        <end position="522"/>
    </location>
</feature>
<dbReference type="GO" id="GO:0003688">
    <property type="term" value="F:DNA replication origin binding"/>
    <property type="evidence" value="ECO:0007669"/>
    <property type="project" value="TreeGrafter"/>
</dbReference>
<dbReference type="CDD" id="cd20704">
    <property type="entry name" value="Orc3"/>
    <property type="match status" value="1"/>
</dbReference>
<dbReference type="OMA" id="FSISCHA"/>
<dbReference type="Proteomes" id="UP000007148">
    <property type="component" value="Unassembled WGS sequence"/>
</dbReference>
<dbReference type="Pfam" id="PF07034">
    <property type="entry name" value="ORC3_N"/>
    <property type="match status" value="1"/>
</dbReference>
<dbReference type="EMBL" id="CAFZ01000031">
    <property type="protein sequence ID" value="CCA68371.1"/>
    <property type="molecule type" value="Genomic_DNA"/>
</dbReference>
<comment type="subcellular location">
    <subcellularLocation>
        <location evidence="1">Nucleus</location>
    </subcellularLocation>
</comment>
<feature type="compositionally biased region" description="Low complexity" evidence="6">
    <location>
        <begin position="503"/>
        <end position="512"/>
    </location>
</feature>
<feature type="domain" description="Origin recognition complex subunit 3 winged helix C-terminal" evidence="8">
    <location>
        <begin position="482"/>
        <end position="617"/>
    </location>
</feature>
<gene>
    <name evidence="9" type="ORF">PIIN_02237</name>
</gene>
<name>G4TAM0_SERID</name>
<dbReference type="GO" id="GO:0005656">
    <property type="term" value="C:nuclear pre-replicative complex"/>
    <property type="evidence" value="ECO:0007669"/>
    <property type="project" value="TreeGrafter"/>
</dbReference>
<reference evidence="9 10" key="1">
    <citation type="journal article" date="2011" name="PLoS Pathog.">
        <title>Endophytic Life Strategies Decoded by Genome and Transcriptome Analyses of the Mutualistic Root Symbiont Piriformospora indica.</title>
        <authorList>
            <person name="Zuccaro A."/>
            <person name="Lahrmann U."/>
            <person name="Guldener U."/>
            <person name="Langen G."/>
            <person name="Pfiffi S."/>
            <person name="Biedenkopf D."/>
            <person name="Wong P."/>
            <person name="Samans B."/>
            <person name="Grimm C."/>
            <person name="Basiewicz M."/>
            <person name="Murat C."/>
            <person name="Martin F."/>
            <person name="Kogel K.H."/>
        </authorList>
    </citation>
    <scope>NUCLEOTIDE SEQUENCE [LARGE SCALE GENOMIC DNA]</scope>
    <source>
        <strain evidence="9 10">DSM 11827</strain>
    </source>
</reference>
<dbReference type="Pfam" id="PF18137">
    <property type="entry name" value="WHD_ORC"/>
    <property type="match status" value="1"/>
</dbReference>
<keyword evidence="3" id="KW-0235">DNA replication</keyword>
<keyword evidence="5" id="KW-0539">Nucleus</keyword>
<dbReference type="STRING" id="1109443.G4TAM0"/>
<organism evidence="9 10">
    <name type="scientific">Serendipita indica (strain DSM 11827)</name>
    <name type="common">Root endophyte fungus</name>
    <name type="synonym">Piriformospora indica</name>
    <dbReference type="NCBI Taxonomy" id="1109443"/>
    <lineage>
        <taxon>Eukaryota</taxon>
        <taxon>Fungi</taxon>
        <taxon>Dikarya</taxon>
        <taxon>Basidiomycota</taxon>
        <taxon>Agaricomycotina</taxon>
        <taxon>Agaricomycetes</taxon>
        <taxon>Sebacinales</taxon>
        <taxon>Serendipitaceae</taxon>
        <taxon>Serendipita</taxon>
    </lineage>
</organism>
<dbReference type="OrthoDB" id="10265211at2759"/>
<feature type="domain" description="Origin recognition complex subunit 3 N-terminal" evidence="7">
    <location>
        <begin position="58"/>
        <end position="270"/>
    </location>
</feature>
<evidence type="ECO:0000259" key="8">
    <source>
        <dbReference type="Pfam" id="PF18137"/>
    </source>
</evidence>
<proteinExistence type="inferred from homology"/>
<comment type="similarity">
    <text evidence="2">Belongs to the ORC3 family.</text>
</comment>
<dbReference type="GO" id="GO:0031261">
    <property type="term" value="C:DNA replication preinitiation complex"/>
    <property type="evidence" value="ECO:0007669"/>
    <property type="project" value="TreeGrafter"/>
</dbReference>
<dbReference type="PANTHER" id="PTHR12748">
    <property type="entry name" value="ORIGIN RECOGNITION COMPLEX SUBUNIT 3"/>
    <property type="match status" value="1"/>
</dbReference>
<evidence type="ECO:0000256" key="3">
    <source>
        <dbReference type="ARBA" id="ARBA00022705"/>
    </source>
</evidence>
<dbReference type="AlphaFoldDB" id="G4TAM0"/>
<evidence type="ECO:0000256" key="1">
    <source>
        <dbReference type="ARBA" id="ARBA00004123"/>
    </source>
</evidence>
<evidence type="ECO:0000256" key="4">
    <source>
        <dbReference type="ARBA" id="ARBA00023125"/>
    </source>
</evidence>
<comment type="caution">
    <text evidence="9">The sequence shown here is derived from an EMBL/GenBank/DDBJ whole genome shotgun (WGS) entry which is preliminary data.</text>
</comment>
<dbReference type="GO" id="GO:0006270">
    <property type="term" value="P:DNA replication initiation"/>
    <property type="evidence" value="ECO:0007669"/>
    <property type="project" value="TreeGrafter"/>
</dbReference>
<evidence type="ECO:0000256" key="2">
    <source>
        <dbReference type="ARBA" id="ARBA00010977"/>
    </source>
</evidence>
<evidence type="ECO:0000259" key="7">
    <source>
        <dbReference type="Pfam" id="PF07034"/>
    </source>
</evidence>
<dbReference type="PANTHER" id="PTHR12748:SF0">
    <property type="entry name" value="ORIGIN RECOGNITION COMPLEX SUBUNIT 3"/>
    <property type="match status" value="1"/>
</dbReference>
<keyword evidence="10" id="KW-1185">Reference proteome</keyword>
<dbReference type="InterPro" id="IPR020795">
    <property type="entry name" value="ORC3"/>
</dbReference>
<evidence type="ECO:0000313" key="10">
    <source>
        <dbReference type="Proteomes" id="UP000007148"/>
    </source>
</evidence>